<keyword evidence="2" id="KW-1185">Reference proteome</keyword>
<evidence type="ECO:0000313" key="2">
    <source>
        <dbReference type="Proteomes" id="UP000037696"/>
    </source>
</evidence>
<dbReference type="Proteomes" id="UP000037696">
    <property type="component" value="Unassembled WGS sequence"/>
</dbReference>
<comment type="caution">
    <text evidence="1">The sequence shown here is derived from an EMBL/GenBank/DDBJ whole genome shotgun (WGS) entry which is preliminary data.</text>
</comment>
<proteinExistence type="predicted"/>
<name>A0A0M8PBA8_9EURO</name>
<dbReference type="AlphaFoldDB" id="A0A0M8PBA8"/>
<evidence type="ECO:0000313" key="1">
    <source>
        <dbReference type="EMBL" id="KOS44581.1"/>
    </source>
</evidence>
<reference evidence="1 2" key="1">
    <citation type="submission" date="2015-08" db="EMBL/GenBank/DDBJ databases">
        <title>Genome sequencing of Penicillium nordicum.</title>
        <authorList>
            <person name="Nguyen H.D."/>
            <person name="Seifert K.A."/>
        </authorList>
    </citation>
    <scope>NUCLEOTIDE SEQUENCE [LARGE SCALE GENOMIC DNA]</scope>
    <source>
        <strain evidence="1 2">DAOMC 185683</strain>
    </source>
</reference>
<sequence length="73" mass="8325">MKWRWNGENTVWIDCLAGGKEEEKEMRDSIIHGGSITCHSDGSGIQQSFYRRIDSLLSLSSPFFLSLFVRTVT</sequence>
<protein>
    <submittedName>
        <fullName evidence="1">Uncharacterized protein</fullName>
    </submittedName>
</protein>
<accession>A0A0M8PBA8</accession>
<organism evidence="1 2">
    <name type="scientific">Penicillium nordicum</name>
    <dbReference type="NCBI Taxonomy" id="229535"/>
    <lineage>
        <taxon>Eukaryota</taxon>
        <taxon>Fungi</taxon>
        <taxon>Dikarya</taxon>
        <taxon>Ascomycota</taxon>
        <taxon>Pezizomycotina</taxon>
        <taxon>Eurotiomycetes</taxon>
        <taxon>Eurotiomycetidae</taxon>
        <taxon>Eurotiales</taxon>
        <taxon>Aspergillaceae</taxon>
        <taxon>Penicillium</taxon>
    </lineage>
</organism>
<dbReference type="EMBL" id="LHQQ01000058">
    <property type="protein sequence ID" value="KOS44581.1"/>
    <property type="molecule type" value="Genomic_DNA"/>
</dbReference>
<gene>
    <name evidence="1" type="ORF">ACN38_g4517</name>
</gene>